<keyword evidence="1" id="KW-0812">Transmembrane</keyword>
<comment type="caution">
    <text evidence="2">The sequence shown here is derived from an EMBL/GenBank/DDBJ whole genome shotgun (WGS) entry which is preliminary data.</text>
</comment>
<evidence type="ECO:0000256" key="1">
    <source>
        <dbReference type="SAM" id="Phobius"/>
    </source>
</evidence>
<evidence type="ECO:0000313" key="2">
    <source>
        <dbReference type="EMBL" id="MDQ8209652.1"/>
    </source>
</evidence>
<sequence>MPLLDTISILLTATVVYAGTLAVFILMKIRKDISRFVDWTIKKETYSSVTLNENFLKISSKIRAISEYEDYRSLTTSQKEEIIMLLGLCEDISIGVRSGIFDEDIVKESMNHLFRHTFHTLKEYIYRLRSEHASPSYYENYEFLVRKWESKEGGIS</sequence>
<keyword evidence="1" id="KW-0472">Membrane</keyword>
<protein>
    <submittedName>
        <fullName evidence="2">DUF4760 domain-containing protein</fullName>
    </submittedName>
</protein>
<organism evidence="2 3">
    <name type="scientific">Thalassobacterium maritimum</name>
    <dbReference type="NCBI Taxonomy" id="3041265"/>
    <lineage>
        <taxon>Bacteria</taxon>
        <taxon>Pseudomonadati</taxon>
        <taxon>Verrucomicrobiota</taxon>
        <taxon>Opitutia</taxon>
        <taxon>Puniceicoccales</taxon>
        <taxon>Coraliomargaritaceae</taxon>
        <taxon>Thalassobacterium</taxon>
    </lineage>
</organism>
<dbReference type="Proteomes" id="UP001225316">
    <property type="component" value="Unassembled WGS sequence"/>
</dbReference>
<proteinExistence type="predicted"/>
<evidence type="ECO:0000313" key="3">
    <source>
        <dbReference type="Proteomes" id="UP001225316"/>
    </source>
</evidence>
<feature type="transmembrane region" description="Helical" evidence="1">
    <location>
        <begin position="6"/>
        <end position="26"/>
    </location>
</feature>
<keyword evidence="1" id="KW-1133">Transmembrane helix</keyword>
<dbReference type="Pfam" id="PF15956">
    <property type="entry name" value="DUF4760"/>
    <property type="match status" value="1"/>
</dbReference>
<dbReference type="RefSeq" id="WP_308952570.1">
    <property type="nucleotide sequence ID" value="NZ_JARXHW010000105.1"/>
</dbReference>
<dbReference type="EMBL" id="JARXHW010000105">
    <property type="protein sequence ID" value="MDQ8209652.1"/>
    <property type="molecule type" value="Genomic_DNA"/>
</dbReference>
<dbReference type="InterPro" id="IPR031876">
    <property type="entry name" value="DUF4760"/>
</dbReference>
<accession>A0ABU1AZV4</accession>
<gene>
    <name evidence="2" type="ORF">QEH52_19190</name>
</gene>
<keyword evidence="3" id="KW-1185">Reference proteome</keyword>
<name>A0ABU1AZV4_9BACT</name>
<reference evidence="2 3" key="1">
    <citation type="submission" date="2023-04" db="EMBL/GenBank/DDBJ databases">
        <title>A novel bacteria isolated from coastal sediment.</title>
        <authorList>
            <person name="Liu X.-J."/>
            <person name="Du Z.-J."/>
        </authorList>
    </citation>
    <scope>NUCLEOTIDE SEQUENCE [LARGE SCALE GENOMIC DNA]</scope>
    <source>
        <strain evidence="2 3">SDUM461003</strain>
    </source>
</reference>